<dbReference type="Pfam" id="PF18962">
    <property type="entry name" value="Por_Secre_tail"/>
    <property type="match status" value="1"/>
</dbReference>
<evidence type="ECO:0000256" key="1">
    <source>
        <dbReference type="ARBA" id="ARBA00022729"/>
    </source>
</evidence>
<dbReference type="Proteomes" id="UP000182034">
    <property type="component" value="Unassembled WGS sequence"/>
</dbReference>
<feature type="domain" description="Secretion system C-terminal sorting" evidence="2">
    <location>
        <begin position="421"/>
        <end position="487"/>
    </location>
</feature>
<keyword evidence="4" id="KW-1185">Reference proteome</keyword>
<dbReference type="Gene3D" id="2.80.10.50">
    <property type="match status" value="1"/>
</dbReference>
<dbReference type="EMBL" id="FPKW01000010">
    <property type="protein sequence ID" value="SFZ95494.1"/>
    <property type="molecule type" value="Genomic_DNA"/>
</dbReference>
<dbReference type="NCBIfam" id="TIGR04183">
    <property type="entry name" value="Por_Secre_tail"/>
    <property type="match status" value="1"/>
</dbReference>
<name>A0A1K2IT60_9FLAO</name>
<dbReference type="RefSeq" id="WP_072410684.1">
    <property type="nucleotide sequence ID" value="NZ_FPKW01000010.1"/>
</dbReference>
<dbReference type="STRING" id="1612149.SAMN05216324_11062"/>
<sequence>MKYKFFPLIFFSTFFNGQITLTKDTSFGNNGIFEFTNYNTNAQYNYGYFFQNADGSFILHCLGDASPTMDNFMIKIQSYGALDSSFGTNGKIHLDDFEAVDILPQDNNHFLVNYYSTNKYVKKYNLNGQLDTSFASTGTSTVNSLSNPIVVNNDGGFFSVGDDVLGSVSTSGLYKYSSNGNLDNSYGDNGYKVFNFPWSGNRIISSNNALYFLGYENETTGINAKLAKFNYSGNLDSSFGTNGKINLNEIANLVDNVNYFNDVSDFYLKPDGSLYVVTSVVRTNDQLEEYSNFFVFNSNGTVNTNFHSNGFVSIPSTNTASIQSKSIITAADYNSNYFLLFENKLISYSPQGATQTINGSNIFSDGYSANFAFKNIKVYNNALYLLVCNYNENKIQLIKYNINTTNLNTDNIPNNKINISVYPNPVKDILNIETDKRVEDVKVYDSSGKLINSLSFDNNKLNISTLSKGFYLIKIKVGDTYITKKFVKE</sequence>
<evidence type="ECO:0000313" key="3">
    <source>
        <dbReference type="EMBL" id="SFZ95494.1"/>
    </source>
</evidence>
<organism evidence="3 4">
    <name type="scientific">Chryseobacterium limigenitum</name>
    <dbReference type="NCBI Taxonomy" id="1612149"/>
    <lineage>
        <taxon>Bacteria</taxon>
        <taxon>Pseudomonadati</taxon>
        <taxon>Bacteroidota</taxon>
        <taxon>Flavobacteriia</taxon>
        <taxon>Flavobacteriales</taxon>
        <taxon>Weeksellaceae</taxon>
        <taxon>Chryseobacterium group</taxon>
        <taxon>Chryseobacterium</taxon>
    </lineage>
</organism>
<proteinExistence type="predicted"/>
<dbReference type="AlphaFoldDB" id="A0A1K2IT60"/>
<dbReference type="InterPro" id="IPR026444">
    <property type="entry name" value="Secre_tail"/>
</dbReference>
<protein>
    <submittedName>
        <fullName evidence="3">Delta-60 repeat domain-containing protein/Por secretion system C-terminal sorting domain-containing protein</fullName>
    </submittedName>
</protein>
<reference evidence="4" key="1">
    <citation type="submission" date="2016-10" db="EMBL/GenBank/DDBJ databases">
        <authorList>
            <person name="Varghese N."/>
            <person name="Submissions S."/>
        </authorList>
    </citation>
    <scope>NUCLEOTIDE SEQUENCE [LARGE SCALE GENOMIC DNA]</scope>
    <source>
        <strain evidence="4">SUR2</strain>
    </source>
</reference>
<gene>
    <name evidence="3" type="ORF">SAMN05216324_11062</name>
</gene>
<keyword evidence="1" id="KW-0732">Signal</keyword>
<accession>A0A1K2IT60</accession>
<evidence type="ECO:0000259" key="2">
    <source>
        <dbReference type="Pfam" id="PF18962"/>
    </source>
</evidence>
<dbReference type="OrthoDB" id="1238446at2"/>
<evidence type="ECO:0000313" key="4">
    <source>
        <dbReference type="Proteomes" id="UP000182034"/>
    </source>
</evidence>